<dbReference type="Pfam" id="PF04542">
    <property type="entry name" value="Sigma70_r2"/>
    <property type="match status" value="1"/>
</dbReference>
<proteinExistence type="predicted"/>
<dbReference type="InterPro" id="IPR013325">
    <property type="entry name" value="RNA_pol_sigma_r2"/>
</dbReference>
<dbReference type="GO" id="GO:0006352">
    <property type="term" value="P:DNA-templated transcription initiation"/>
    <property type="evidence" value="ECO:0007669"/>
    <property type="project" value="InterPro"/>
</dbReference>
<organism evidence="2 3">
    <name type="scientific">Jeotgalibacillus soli</name>
    <dbReference type="NCBI Taxonomy" id="889306"/>
    <lineage>
        <taxon>Bacteria</taxon>
        <taxon>Bacillati</taxon>
        <taxon>Bacillota</taxon>
        <taxon>Bacilli</taxon>
        <taxon>Bacillales</taxon>
        <taxon>Caryophanaceae</taxon>
        <taxon>Jeotgalibacillus</taxon>
    </lineage>
</organism>
<keyword evidence="3" id="KW-1185">Reference proteome</keyword>
<evidence type="ECO:0000259" key="1">
    <source>
        <dbReference type="Pfam" id="PF04542"/>
    </source>
</evidence>
<protein>
    <submittedName>
        <fullName evidence="2">RNA polymerase sigma factor SigY</fullName>
    </submittedName>
</protein>
<feature type="domain" description="RNA polymerase sigma-70 region 2" evidence="1">
    <location>
        <begin position="5"/>
        <end position="38"/>
    </location>
</feature>
<dbReference type="Proteomes" id="UP000031938">
    <property type="component" value="Unassembled WGS sequence"/>
</dbReference>
<evidence type="ECO:0000313" key="3">
    <source>
        <dbReference type="Proteomes" id="UP000031938"/>
    </source>
</evidence>
<dbReference type="EMBL" id="JXRP01000016">
    <property type="protein sequence ID" value="KIL46800.1"/>
    <property type="molecule type" value="Genomic_DNA"/>
</dbReference>
<dbReference type="STRING" id="889306.KP78_19180"/>
<dbReference type="GO" id="GO:0003700">
    <property type="term" value="F:DNA-binding transcription factor activity"/>
    <property type="evidence" value="ECO:0007669"/>
    <property type="project" value="InterPro"/>
</dbReference>
<dbReference type="AlphaFoldDB" id="A0A0C2R911"/>
<dbReference type="SUPFAM" id="SSF88946">
    <property type="entry name" value="Sigma2 domain of RNA polymerase sigma factors"/>
    <property type="match status" value="1"/>
</dbReference>
<reference evidence="2 3" key="1">
    <citation type="submission" date="2015-01" db="EMBL/GenBank/DDBJ databases">
        <title>Genome sequencing of Jeotgalibacillus soli.</title>
        <authorList>
            <person name="Goh K.M."/>
            <person name="Chan K.-G."/>
            <person name="Yaakop A.S."/>
            <person name="Ee R."/>
            <person name="Gan H.M."/>
            <person name="Chan C.S."/>
        </authorList>
    </citation>
    <scope>NUCLEOTIDE SEQUENCE [LARGE SCALE GENOMIC DNA]</scope>
    <source>
        <strain evidence="2 3">P9</strain>
    </source>
</reference>
<comment type="caution">
    <text evidence="2">The sequence shown here is derived from an EMBL/GenBank/DDBJ whole genome shotgun (WGS) entry which is preliminary data.</text>
</comment>
<dbReference type="RefSeq" id="WP_327063170.1">
    <property type="nucleotide sequence ID" value="NZ_JXRP01000016.1"/>
</dbReference>
<accession>A0A0C2R911</accession>
<name>A0A0C2R911_9BACL</name>
<dbReference type="InterPro" id="IPR007627">
    <property type="entry name" value="RNA_pol_sigma70_r2"/>
</dbReference>
<sequence>MIKEVEKIHLFNGTSKFSSWLITIGTNLFIDQQRKAKRMNQALPLIRQLKWKMESQNEEWLDAMAALFKLPEEPEGSHCTEALSRI</sequence>
<dbReference type="Gene3D" id="1.10.1740.10">
    <property type="match status" value="1"/>
</dbReference>
<gene>
    <name evidence="2" type="ORF">KP78_19180</name>
</gene>
<dbReference type="PATRIC" id="fig|889306.3.peg.1934"/>
<evidence type="ECO:0000313" key="2">
    <source>
        <dbReference type="EMBL" id="KIL46800.1"/>
    </source>
</evidence>